<gene>
    <name evidence="1" type="ORF">J529_1549</name>
</gene>
<organism evidence="1 2">
    <name type="scientific">Acinetobacter baumannii 99063</name>
    <dbReference type="NCBI Taxonomy" id="1310630"/>
    <lineage>
        <taxon>Bacteria</taxon>
        <taxon>Pseudomonadati</taxon>
        <taxon>Pseudomonadota</taxon>
        <taxon>Gammaproteobacteria</taxon>
        <taxon>Moraxellales</taxon>
        <taxon>Moraxellaceae</taxon>
        <taxon>Acinetobacter</taxon>
        <taxon>Acinetobacter calcoaceticus/baumannii complex</taxon>
    </lineage>
</organism>
<evidence type="ECO:0000313" key="1">
    <source>
        <dbReference type="EMBL" id="EXC51985.1"/>
    </source>
</evidence>
<protein>
    <submittedName>
        <fullName evidence="1">Uncharacterized protein</fullName>
    </submittedName>
</protein>
<dbReference type="Proteomes" id="UP000020735">
    <property type="component" value="Unassembled WGS sequence"/>
</dbReference>
<dbReference type="AlphaFoldDB" id="A0A009SDY9"/>
<sequence length="38" mass="4595">MQKQYAILTDEFIFCAKCLLFGLFHSFPQNLWIKLWIS</sequence>
<accession>A0A009SDY9</accession>
<reference evidence="1 2" key="1">
    <citation type="submission" date="2014-02" db="EMBL/GenBank/DDBJ databases">
        <title>Comparative genomics and transcriptomics to identify genetic mechanisms underlying the emergence of carbapenem resistant Acinetobacter baumannii (CRAb).</title>
        <authorList>
            <person name="Harris A.D."/>
            <person name="Johnson K.J."/>
            <person name="George J."/>
            <person name="Shefchek K."/>
            <person name="Daugherty S.C."/>
            <person name="Parankush S."/>
            <person name="Sadzewicz L."/>
            <person name="Tallon L."/>
            <person name="Sengamalay N."/>
            <person name="Hazen T.H."/>
            <person name="Rasko D.A."/>
        </authorList>
    </citation>
    <scope>NUCLEOTIDE SEQUENCE [LARGE SCALE GENOMIC DNA]</scope>
    <source>
        <strain evidence="1 2">99063</strain>
    </source>
</reference>
<proteinExistence type="predicted"/>
<comment type="caution">
    <text evidence="1">The sequence shown here is derived from an EMBL/GenBank/DDBJ whole genome shotgun (WGS) entry which is preliminary data.</text>
</comment>
<name>A0A009SDY9_ACIBA</name>
<dbReference type="EMBL" id="JEXJ01000018">
    <property type="protein sequence ID" value="EXC51985.1"/>
    <property type="molecule type" value="Genomic_DNA"/>
</dbReference>
<evidence type="ECO:0000313" key="2">
    <source>
        <dbReference type="Proteomes" id="UP000020735"/>
    </source>
</evidence>